<dbReference type="RefSeq" id="XP_013231325.1">
    <property type="nucleotide sequence ID" value="XM_013375871.1"/>
</dbReference>
<evidence type="ECO:0000313" key="3">
    <source>
        <dbReference type="Proteomes" id="UP000030747"/>
    </source>
</evidence>
<evidence type="ECO:0000313" key="2">
    <source>
        <dbReference type="EMBL" id="CDJ40575.1"/>
    </source>
</evidence>
<sequence>MQEEVTPCCRAPPQSGGGQKEAKGKEQEVSSPRLPRGGPVHPLEGPLPPWLSTCVTELLAPPCRVCEVAVLPCQEFLAVCPQQSHVTSRPLQPAGGAAPQLQAPAEGTGRQREADRLHKAHSRGQGPPESSRNTFAGEKHSKNASIALLSAHGPAHGVLCSPAEMGTGNPLEKPAESFGEVEEVALALCECILFRLHAAARGALKPFLTEPSLNQQGPPPGSSLLPVGPCRLLLTLTGDAHVGYSAAEMRLLSLQQQEALQGPQGPEACLLLREPKAAATPSATAADAAAAARGIAERASAPACAQQHWAAAAAVASVLEELRASRLPLLLHPKGAELWALRRQQLLMCVRLLMQRQQQQQQPKAPGLLQPQTTAAAAAAGRDAEPDLQREIRWLVKAASQGLGWHQPQFDIRQQQMKQQQDLLLLLLRCELGFSLWHLRVRSHSYQAAEHAHRVLQFFQTEALKAAAAAAVIDSATLLGNAVSVEQQGEVSFGSHCLAHEVKTEEMLFWKYVCQTIPSHFAGGHQLLRLLSVDLQQLLQQQLRQQRADAAPLQPSWIVKQLRVEGAAASRAAETAEEGRRILSLFPTCEAAWRLCTYACVCLIKWTAAAAEECMRQQQPQPQKPQEEQWAVIKAAVLPPLQALVQAEDDWASHMSGGRFSQRHKETLQEEIDMFVQIEARKSSQCSQCVS</sequence>
<name>U6KYJ9_EIMTE</name>
<dbReference type="EMBL" id="HG675163">
    <property type="protein sequence ID" value="CDJ40575.1"/>
    <property type="molecule type" value="Genomic_DNA"/>
</dbReference>
<gene>
    <name evidence="2" type="ORF">ETH_00020060</name>
</gene>
<feature type="compositionally biased region" description="Low complexity" evidence="1">
    <location>
        <begin position="90"/>
        <end position="105"/>
    </location>
</feature>
<dbReference type="VEuPathDB" id="ToxoDB:ETH_00020060"/>
<dbReference type="Proteomes" id="UP000030747">
    <property type="component" value="Unassembled WGS sequence"/>
</dbReference>
<dbReference type="OrthoDB" id="348819at2759"/>
<dbReference type="GeneID" id="25253140"/>
<keyword evidence="3" id="KW-1185">Reference proteome</keyword>
<reference evidence="2" key="2">
    <citation type="submission" date="2013-10" db="EMBL/GenBank/DDBJ databases">
        <authorList>
            <person name="Aslett M."/>
        </authorList>
    </citation>
    <scope>NUCLEOTIDE SEQUENCE [LARGE SCALE GENOMIC DNA]</scope>
    <source>
        <strain evidence="2">Houghton</strain>
    </source>
</reference>
<feature type="region of interest" description="Disordered" evidence="1">
    <location>
        <begin position="1"/>
        <end position="44"/>
    </location>
</feature>
<feature type="region of interest" description="Disordered" evidence="1">
    <location>
        <begin position="87"/>
        <end position="136"/>
    </location>
</feature>
<dbReference type="VEuPathDB" id="ToxoDB:ETH2_1239100"/>
<proteinExistence type="predicted"/>
<reference evidence="2" key="1">
    <citation type="submission" date="2013-10" db="EMBL/GenBank/DDBJ databases">
        <title>Genomic analysis of the causative agents of coccidiosis in chickens.</title>
        <authorList>
            <person name="Reid A.J."/>
            <person name="Blake D."/>
            <person name="Billington K."/>
            <person name="Browne H."/>
            <person name="Dunn M."/>
            <person name="Hung S."/>
            <person name="Kawahara F."/>
            <person name="Miranda-Saavedra D."/>
            <person name="Mourier T."/>
            <person name="Nagra H."/>
            <person name="Otto T.D."/>
            <person name="Rawlings N."/>
            <person name="Sanchez A."/>
            <person name="Sanders M."/>
            <person name="Subramaniam C."/>
            <person name="Tay Y."/>
            <person name="Dear P."/>
            <person name="Doerig C."/>
            <person name="Gruber A."/>
            <person name="Parkinson J."/>
            <person name="Shirley M."/>
            <person name="Wan K.L."/>
            <person name="Berriman M."/>
            <person name="Tomley F."/>
            <person name="Pain A."/>
        </authorList>
    </citation>
    <scope>NUCLEOTIDE SEQUENCE [LARGE SCALE GENOMIC DNA]</scope>
    <source>
        <strain evidence="2">Houghton</strain>
    </source>
</reference>
<feature type="compositionally biased region" description="Low complexity" evidence="1">
    <location>
        <begin position="361"/>
        <end position="380"/>
    </location>
</feature>
<protein>
    <submittedName>
        <fullName evidence="2">Uncharacterized protein</fullName>
    </submittedName>
</protein>
<dbReference type="AlphaFoldDB" id="U6KYJ9"/>
<feature type="region of interest" description="Disordered" evidence="1">
    <location>
        <begin position="361"/>
        <end position="382"/>
    </location>
</feature>
<accession>U6KYJ9</accession>
<organism evidence="2 3">
    <name type="scientific">Eimeria tenella</name>
    <name type="common">Coccidian parasite</name>
    <dbReference type="NCBI Taxonomy" id="5802"/>
    <lineage>
        <taxon>Eukaryota</taxon>
        <taxon>Sar</taxon>
        <taxon>Alveolata</taxon>
        <taxon>Apicomplexa</taxon>
        <taxon>Conoidasida</taxon>
        <taxon>Coccidia</taxon>
        <taxon>Eucoccidiorida</taxon>
        <taxon>Eimeriorina</taxon>
        <taxon>Eimeriidae</taxon>
        <taxon>Eimeria</taxon>
    </lineage>
</organism>
<evidence type="ECO:0000256" key="1">
    <source>
        <dbReference type="SAM" id="MobiDB-lite"/>
    </source>
</evidence>